<evidence type="ECO:0000313" key="2">
    <source>
        <dbReference type="EMBL" id="MCB4823256.1"/>
    </source>
</evidence>
<feature type="signal peptide" evidence="1">
    <location>
        <begin position="1"/>
        <end position="22"/>
    </location>
</feature>
<sequence length="172" mass="19638">MHRRRLGALALVLLAAAVPREAMPEACPAAGDGRQRTYRNERFGILMRYPSVFALDPDSVPENGDSARFWTADRRATAVVNASRSKEGRELGHFLAEAEEDILRNSRGEVTYRRRRDNWFVLSGYILDRIFYRRTFLAADGTLATLWLEFPRALRPCLEDAVTTMSLSFRPM</sequence>
<comment type="caution">
    <text evidence="2">The sequence shown here is derived from an EMBL/GenBank/DDBJ whole genome shotgun (WGS) entry which is preliminary data.</text>
</comment>
<dbReference type="AlphaFoldDB" id="A0A9X1L8M6"/>
<dbReference type="Proteomes" id="UP001139311">
    <property type="component" value="Unassembled WGS sequence"/>
</dbReference>
<dbReference type="RefSeq" id="WP_226609741.1">
    <property type="nucleotide sequence ID" value="NZ_JAJAQI010000024.1"/>
</dbReference>
<keyword evidence="3" id="KW-1185">Reference proteome</keyword>
<evidence type="ECO:0000256" key="1">
    <source>
        <dbReference type="SAM" id="SignalP"/>
    </source>
</evidence>
<accession>A0A9X1L8M6</accession>
<reference evidence="2" key="1">
    <citation type="submission" date="2021-10" db="EMBL/GenBank/DDBJ databases">
        <title>Roseicella aerolatum sp. nov., isolated from aerosols of e-waste dismantling site.</title>
        <authorList>
            <person name="Qin T."/>
        </authorList>
    </citation>
    <scope>NUCLEOTIDE SEQUENCE</scope>
    <source>
        <strain evidence="2">GB24</strain>
    </source>
</reference>
<keyword evidence="1" id="KW-0732">Signal</keyword>
<organism evidence="2 3">
    <name type="scientific">Roseicella aerolata</name>
    <dbReference type="NCBI Taxonomy" id="2883479"/>
    <lineage>
        <taxon>Bacteria</taxon>
        <taxon>Pseudomonadati</taxon>
        <taxon>Pseudomonadota</taxon>
        <taxon>Alphaproteobacteria</taxon>
        <taxon>Acetobacterales</taxon>
        <taxon>Roseomonadaceae</taxon>
        <taxon>Roseicella</taxon>
    </lineage>
</organism>
<proteinExistence type="predicted"/>
<protein>
    <submittedName>
        <fullName evidence="2">Uncharacterized protein</fullName>
    </submittedName>
</protein>
<name>A0A9X1L8M6_9PROT</name>
<evidence type="ECO:0000313" key="3">
    <source>
        <dbReference type="Proteomes" id="UP001139311"/>
    </source>
</evidence>
<feature type="chain" id="PRO_5040935308" evidence="1">
    <location>
        <begin position="23"/>
        <end position="172"/>
    </location>
</feature>
<gene>
    <name evidence="2" type="ORF">LHA35_16095</name>
</gene>
<dbReference type="EMBL" id="JAJAQI010000024">
    <property type="protein sequence ID" value="MCB4823256.1"/>
    <property type="molecule type" value="Genomic_DNA"/>
</dbReference>